<dbReference type="GO" id="GO:0043332">
    <property type="term" value="C:mating projection tip"/>
    <property type="evidence" value="ECO:0007669"/>
    <property type="project" value="TreeGrafter"/>
</dbReference>
<protein>
    <submittedName>
        <fullName evidence="2">Cell wall assembly regulator SMI1</fullName>
    </submittedName>
</protein>
<dbReference type="RefSeq" id="WP_093070188.1">
    <property type="nucleotide sequence ID" value="NZ_FNQP01000025.1"/>
</dbReference>
<dbReference type="InterPro" id="IPR051873">
    <property type="entry name" value="KNR4/SMI1_regulator"/>
</dbReference>
<organism evidence="2 3">
    <name type="scientific">Thiothrix caldifontis</name>
    <dbReference type="NCBI Taxonomy" id="525918"/>
    <lineage>
        <taxon>Bacteria</taxon>
        <taxon>Pseudomonadati</taxon>
        <taxon>Pseudomonadota</taxon>
        <taxon>Gammaproteobacteria</taxon>
        <taxon>Thiotrichales</taxon>
        <taxon>Thiotrichaceae</taxon>
        <taxon>Thiothrix</taxon>
    </lineage>
</organism>
<evidence type="ECO:0000313" key="2">
    <source>
        <dbReference type="EMBL" id="SEB02207.1"/>
    </source>
</evidence>
<dbReference type="InterPro" id="IPR037883">
    <property type="entry name" value="Knr4/Smi1-like_sf"/>
</dbReference>
<dbReference type="Proteomes" id="UP000199397">
    <property type="component" value="Unassembled WGS sequence"/>
</dbReference>
<dbReference type="Pfam" id="PF09346">
    <property type="entry name" value="SMI1_KNR4"/>
    <property type="match status" value="1"/>
</dbReference>
<keyword evidence="3" id="KW-1185">Reference proteome</keyword>
<dbReference type="Gene3D" id="3.40.1580.10">
    <property type="entry name" value="SMI1/KNR4-like"/>
    <property type="match status" value="1"/>
</dbReference>
<gene>
    <name evidence="2" type="ORF">SAMN05660964_03182</name>
</gene>
<evidence type="ECO:0000313" key="3">
    <source>
        <dbReference type="Proteomes" id="UP000199397"/>
    </source>
</evidence>
<dbReference type="STRING" id="525918.SAMN05660964_03182"/>
<dbReference type="SMART" id="SM00860">
    <property type="entry name" value="SMI1_KNR4"/>
    <property type="match status" value="1"/>
</dbReference>
<dbReference type="PANTHER" id="PTHR47432">
    <property type="entry name" value="CELL WALL ASSEMBLY REGULATOR SMI1"/>
    <property type="match status" value="1"/>
</dbReference>
<dbReference type="SUPFAM" id="SSF160631">
    <property type="entry name" value="SMI1/KNR4-like"/>
    <property type="match status" value="1"/>
</dbReference>
<reference evidence="2 3" key="1">
    <citation type="submission" date="2016-10" db="EMBL/GenBank/DDBJ databases">
        <authorList>
            <person name="de Groot N.N."/>
        </authorList>
    </citation>
    <scope>NUCLEOTIDE SEQUENCE [LARGE SCALE GENOMIC DNA]</scope>
    <source>
        <strain evidence="2 3">DSM 21228</strain>
    </source>
</reference>
<dbReference type="OrthoDB" id="7593948at2"/>
<dbReference type="AlphaFoldDB" id="A0A1H4FYM2"/>
<evidence type="ECO:0000259" key="1">
    <source>
        <dbReference type="SMART" id="SM00860"/>
    </source>
</evidence>
<sequence length="197" mass="22402">MTKWKELKQAIIQKSPELGQYLNSGVDPEKLVELESRLGVALPMEYKEIYLQNDGEVWESPGFFFGLHFLTLESVISELDRWEETVNLGYNDLTDFCESKPLGHIQDIYANKKWLPLMDDAGGNFIGLDFDPGPKGISGQIINFGRDEDVKYVFSSSIGDFLDSLKSLVFDKETQLSDYDGSLDYKGLHFIDALKRN</sequence>
<dbReference type="PANTHER" id="PTHR47432:SF1">
    <property type="entry name" value="CELL WALL ASSEMBLY REGULATOR SMI1"/>
    <property type="match status" value="1"/>
</dbReference>
<dbReference type="EMBL" id="FNQP01000025">
    <property type="protein sequence ID" value="SEB02207.1"/>
    <property type="molecule type" value="Genomic_DNA"/>
</dbReference>
<accession>A0A1H4FYM2</accession>
<dbReference type="InterPro" id="IPR018958">
    <property type="entry name" value="Knr4/Smi1-like_dom"/>
</dbReference>
<feature type="domain" description="Knr4/Smi1-like" evidence="1">
    <location>
        <begin position="25"/>
        <end position="164"/>
    </location>
</feature>
<proteinExistence type="predicted"/>
<name>A0A1H4FYM2_9GAMM</name>